<dbReference type="KEGG" id="mym:A176_003122"/>
<dbReference type="InterPro" id="IPR008964">
    <property type="entry name" value="Invasin/intimin_cell_adhesion"/>
</dbReference>
<dbReference type="PANTHER" id="PTHR46769:SF2">
    <property type="entry name" value="FIBROCYSTIN-L ISOFORM 2 PRECURSOR-RELATED"/>
    <property type="match status" value="1"/>
</dbReference>
<protein>
    <submittedName>
        <fullName evidence="6">Uncharacterized protein</fullName>
    </submittedName>
</protein>
<dbReference type="InterPro" id="IPR036179">
    <property type="entry name" value="Ig-like_dom_sf"/>
</dbReference>
<dbReference type="InterPro" id="IPR052387">
    <property type="entry name" value="Fibrocystin"/>
</dbReference>
<dbReference type="Gene3D" id="2.60.40.1220">
    <property type="match status" value="1"/>
</dbReference>
<accession>A0A0H4WXZ2</accession>
<dbReference type="SUPFAM" id="SSF75011">
    <property type="entry name" value="3-carboxy-cis,cis-mucoante lactonizing enzyme"/>
    <property type="match status" value="1"/>
</dbReference>
<feature type="domain" description="BIG2" evidence="5">
    <location>
        <begin position="349"/>
        <end position="440"/>
    </location>
</feature>
<dbReference type="Gene3D" id="2.60.40.10">
    <property type="entry name" value="Immunoglobulins"/>
    <property type="match status" value="23"/>
</dbReference>
<feature type="domain" description="IPT/TIG" evidence="4">
    <location>
        <begin position="4036"/>
        <end position="4121"/>
    </location>
</feature>
<feature type="region of interest" description="Disordered" evidence="2">
    <location>
        <begin position="6076"/>
        <end position="6118"/>
    </location>
</feature>
<organism evidence="6 7">
    <name type="scientific">Pseudomyxococcus hansupus</name>
    <dbReference type="NCBI Taxonomy" id="1297742"/>
    <lineage>
        <taxon>Bacteria</taxon>
        <taxon>Pseudomonadati</taxon>
        <taxon>Myxococcota</taxon>
        <taxon>Myxococcia</taxon>
        <taxon>Myxococcales</taxon>
        <taxon>Cystobacterineae</taxon>
        <taxon>Myxococcaceae</taxon>
        <taxon>Pseudomyxococcus</taxon>
    </lineage>
</organism>
<feature type="domain" description="IPT/TIG" evidence="4">
    <location>
        <begin position="3383"/>
        <end position="3466"/>
    </location>
</feature>
<dbReference type="OrthoDB" id="5475758at2"/>
<sequence length="6118" mass="631946">MLLVDLKRGLALVALVAGLVVAGSAQAQSRVATAFPLTPLRPGTTALDLGLSVEGDARQIRVAVKATSASSGTVVDVRDLVVNRDLAGAVPFHVRVPLRRELPSDAVVEVEASPTEGGTGTPLIAQFDLTQAPPVVPAGSVRVNASQDLSHLVVSVQAQGPVASAELTLVGASVEALRRVQGSLSDAESVAFASVRRLMSRPREQNSGQIDFVVPMLNGTQVPADGVVVVDVAVQDPYGRVVNTSAVEFTSGRAFDPLVGISLSPSPLLLSGGYGSSVPVQVTGHFSLAGDVNLSGALQGVVYASSDASIFVVSPEGVVQARNDGTATLTATFAGVTETAVVVVDSDADLVGVQLLPLQPTVERVGGTLALRLEGILSDPAAPTGERRVDLTAGSLGTVWTSEASDVATVGQDGRVTGLRPGVARIRAVHDAFNASIDVAVRDGAPTIRIAAPSTVTAGTSFDFHATATDDISVSYVEFLVNGVPAGRDMEAPYSMRIQAPPYGGATMSLSAAVVDSGGQRVEAPVVKVRVAGVAAPSTQPVVIEAPTPGSLLVQGLPQVLRVTSGAWTGGGLSTEDFQVVRYYVDDVFAGSVDLPRVEIRRHPNTGDIIPVPLWELTFTPRSGTAGTSLAIRVEALDRGGALVRSDTLLVRVVRDTPPLLSVEQPQTATADAVAGTPFRVTGTVSDDALAFGTQVSLRVDGTTVDAVRVARGGTGGTASGSERFNLAWTPARTDVGRARRLELVATDSAGNVASRLFTVTAKANAAPHIAILSPASSLVLVGGSQVRLTASVTDDTPDPVEVRWLVGESVVGRSSVPPYNVAYTLPSVTASTELTVVAEARDSAGNTARTQVKFFAVPDTKAPAVSFVVPRNNVSVPRTSDLLVTVAGLDDVAVSKVEILLNGTVVFTDNAPGTQGGVRGSFVTHTVLTAAQLGTAATHTLEANAYDSSNNVGVAPKVTVNTTDDAKPSVAFAPSTPTEATVGTDIHVEVLATDDVGVTSVELLVNGVSKGTAVVAPYRFSFTVDGPPGTVRLEARARDQASESTAEAFLTVVPDTRKPLVTFRAPLLGAPVFAGRPLSVEVAAADDVKVARVELFAPHSLGALTQGTEENLYHVYRWSLPATAIPTEGKLKLRAVATDSSGLTAERELEVAVVEDLPPVVTLTSPASGTIYKEGEDVRIVATVGDDDGIIGMIGLSGGQRQGVLPETGPVIPISAQQSFTVWAPIISQGALPTVGVEVRDTAGQTGKAEVHLSVRADTEAPTAELLAPAAPSNGGPFSVRFNGALGVRVAVQDDVRVAKVEVELAAQDGTRVPLVGADTLLSAKDSRYEETRVPNPLAPGEILISRRFFASFEGTVKLQGVAAGQYVLRARAFDPAGNATPTQDLALEIVEAQDSEAPRVTMRFQGTPSDKSCVAGSQITLHVDVTDDGTIQTFSAEADNAPLEVTGFTPGPRVSRTWDLTLPALGTFGSRTYTAKAQATDAVGRTTHASVSCELVADVPAVVRWVQPASGGGLIEEASQAAVVEVEEDTGIGAAWLLATTVAPVNFTGEGRFLLPTSGASGNAYGSAIRLEFGPAQAFAVTAGPTALEVSTPATGVVTGEPRRLILTAEPEAATGLKAEVRYQFTVTPGMEGNASVQSFIARHPGGVRQVDLSTAPHQADLTFPSGLVVEDVRVAFLAQPGTNATSAVSDVGIRYENQFVQVRAGAGGERMTAQPWAMTVTPGKSTPVRTDYRLPAGWSPSPVTLSAVVRDLAGAVTLRSQQVAAVPDTQGPEVRISQPIAGSSVVAGMPFTVRVQVRDAVEVRRVELLVDGAPRGTREGRDLTDVGFPISIPAPTAGVPIAITAIAVDQAGNASVSQPLYLDVHEDRPPQVALRRLRYDLTPQGGGLHNISETELNSGYVRLIQAVPHSVDVAASDDVGLAQIEISYLGATLRSVTPPAGAREALETVTFTPPPGANGAPTVLQVRVTDTLGAQQSLRLVIEGRKPQAPSLVIASPVAGATLTEGSLGLVLSSVAADDTGVARVEYFLNGQRALSVSRAEANDISAMPGDGSEGSYPLANDPMLQSAIARLPDDFRRDLSRVKEFRGNVRLPPGFVALDPSRPDTRITLRAVATDQEGHVSWSEHTVQVVPDQTLPTGIVLRPSFGQDLVEGSAVIVEAVGIDNIFIEELEILVGPTLNQLRVIRTAGGFSPDSAGERDGYSYSSPVVRAEFTVPRLNELGAGDSAPYLIAVRVRDSAGNSNENELALQLVDIVRDREPAVSLISPVDGTRVVEQSFVTVTVSAEDDVAVTSVWLFVNGVEQSLVLRAPPFVFSVPVPEGAEALTIQAAARDSFNHEVRSQVVHLPVVKDQPPTVAIAEPRAGVTLTEGRDFAFVVAAQDDVGVTSVEAVVEGGIGGTLRLSASTAPYRFRVPLPFGSKDRTLTLRATARDTSGKEARAPVVQVSVQKDETPPVVSFLRPADQSEMVEGQVLRVEATADDNVGVVRVAFKIDGRDHVTMPAPPYAFSYRVPQAKVGSQLSIEATATDTSGLTSSSTVRVGVVKDDPPVVALKPISQMVAGRPTALVAEASDDVAVANVRFFVTRPGESEVEIGRRNQLPFEFIYTPDRSLGIDPPATLTFRASASDVAGQEVFSSPVSVTIEKDQPPTVAITGPPSGSAIFESAAVRLEADARDREGPVKAVHFFVDGRNVATSYAPAGFAGKPTVYAATFHPELGSGNRTLVLTAVAVDSADQETESQPVLLGTVQDTVPPEVDLVDPPGHEVVTEGTSITLSAAASDNATVSNVEFLLDGVVIGSTTVSVPGPANRPLFSVNWPVPTDRAGAELSFRAAAMDPSENRGMSATEKVEIGMAPAFTFDPFQGGVQSFMREGPLDRLLLGLDKENDHQVAVVQLGEGTATTLGKAFVDGPPRAAVLLRDLAVVATGRSGTPSTVQYPPQLTLIDLAGVPSVIPRRQGSVDLPGESIHGLAVSGHLAFVANGAAGVAVVDIEDPEAPVRLNTRPITGTAQDVAVQGHLLLVAGGPAGLRVHDLRDPSFRELSYLALPGEAVRVVVQGARAYVACKDPAATLAVVDLSQPNSPLLKSLLTHRPKNAALRATGLSDVAVSGNLAVVAASLVDARGVPTKGLLSVSALRPDGALEHDPLNASEPLKANLPRANAVSIASGVPLATFGVTGSAAFTPGRLVVTGVTPDDGAAQVAVNAPVAIEFSTPPAPDTVTAQSVRLRKGDATIGQWVDATLAADGRTVTITPAQPLAVSTQYFVSVTTDVKSVGGTALSEPFIASFKTRATANALPNVSKVSPPAGPLAGGTQVTIHGDHFATGVRVYIGNSEARVLQVAEVPNSIVLLTPPGVEGHAVVTVVNPDGGEASVVGGFVYLPMLQVSLVAPASGPVAGGTQVEVSGAGFQRGATVTFNGTAATQVRVLAPGRLVAVTPAGVFGPADVLVTNPDGERAYAPGAFLYSRLAVSRVIGRHDPHANPGGQSDHELSQGNPLAVVLRDKTAWVLSAAQVYTAARTPAELLSNSIPGGLGAVDVTTPEDAAVLGGISILPPYEPVALAIRGTRGFVVANGKSLPHVDVAGEGQAALLVFDLTQRTAPTYVDVVSFPGTAHAVSLVGDLALVAAGEAGLQMFSIANPDRPLLLGAKQNFLMAGVFGPVSVQKVTASGRHALIQATRNAATSTLLVDLATPGLSVLGELAGNYGEMDIRGPQALSAARSLRTVSLTPTSRPYVHAVIPPLMRSGLFVSGAAHPHVMAGITSPIGPLGSPASLQLVEASSMASPRSIDAIDLYPAVSLSGVDIDGDVAVATISATDMRAAKNALAVVRLPFPVVVASTPENGQEHVRPTEAVRLSFNVPVTRGNPGDSSIRLYELDGSAEGKDVTGTVSVVGTELSVMPADQELGLSKRYRLVVQGLREVVEGSSATGALMPGPYTLEFTTAAARDAVPMHVTKLSVREGPVEGGTELKIEGSGFSPGLKVTFNGVPAEAPAVSEDGTEVTLLTPPGVEGAATLELTSLSGASLVMPGAFLYKRALGLTSVSPSRGPTSGGTRVIIEGHGFAVDGQVIVRFNGVEAQRVRVLGLNRLEAYTPNGAPGVVDVSVQNPDGVVETLQGAFIYDAPVGASVALAGTLRDAVVIGSYAYVVGSNGLHVVDMSGVYTRGDAELQGLPIPPDRQAGVVDEDGQHGDDRIIGTQSAGDLWAVSYPATGGHRLFASGVSARDEDGAVLAGAIYEFNIQDPANPVLVNERAILGAGVFDVDARGDRLLAAATSAGFHTFDISYAPFPIRDFASAPHAQAVALEAGQAVAGVGTRTQGGTVTGGRLRTLSVEGPLAVQGELDLNVQRVRLRGPLAVVAAGSAGLVLVDVSDPAHPEILKTVDVHGFATDVRLVGSLAYVSAGAAGVAVVDVSNPREAQLLHHVTGAHAGSTFAAAVTPGGRVVSLRQRTGGTWSLDFGPGTELSVTSASVSTGDVVPLNLGSITVTLSTTVDPTTVDSAAQLTAGGVLVAGEWEAGSAQESRSTMVFNLAQPLPPDAPMRLSLSVDLKSRDGAQLVAPFEVEFWSAGAEGGAPRLTQVVPRVGPITGGGISELLGFDFDESVEVFVGGAPANVLARSSGRLTVEIPPGGPGLADVVVRSMATGLSSRREGGYLYTLPLYVESATPQFLNPRGGSTVDIQGTGFLPAWAHPLGSTQVRVRGIPATQVQVLSLTRMRAVAGPGSFGDAPVVVVSPDGIERSTAPNRVGYGLPFSGEEKALSVRPGALSRSPLSPYYIYASGGSSVSGNRFEQEYRGELTGDGRVPQSYRMAAFDVQLATRPRAAGAQVVNPDGSANAQIDRLVAVLQGRLPNGTPLPDVELMPDSLDVAISGDKLYVANGQSGLSVIDGRGTSEQPDGTLESLKLLGRAKVSSAEGMLASRVIPTPVGAWVLSNGLRDDPTVPPPNLCLPLKPMIGFGGILSLIDARNPADPVLVSQVGGGEAFQPYGATVKNGRLFVVTGEHQGAQYVKCEPAQPMPPVPYLSLDYGTRATYKDASALPANNRLYIYGSAGADAQVVGSIAIAGNLTDVVVHGDVAIVASAEFGLTFVNVANPEAPSILTQIAFDERLSNTPGRPQRLRLVGDVLFVSAGEGGIVLVDVSEPAAPVLLSGGNTEFALDSLTVGDRLLLAGKTQLTELETPFMLVTDYTPARGARVPPSGLQLVVQTSRPLAAPSVTTDSVRLLGPDGVAVPLDLSVRNNPGQLDYAIVAALDAPLQPEAEYRLQVDTTVTDQRGGALLVPLRTSFVTGRANAQQPVIEVIEPSTVSTAGGQDVFLRGKGLGGAIAVRLTSNVEATIVSRSDTELRVTLPPLPAGPIDVWVIDQGLPEAYFPSGLLALEPLSGQVTLSPNHGPVEGHTRVRLSMSARAVAPLSTVCIGDSPGVDVDIVDLSSIEFTTPQANGAGIATVRLMPPDESSPETRCAGGGGVPVGVFSYDLPIGETMKLPGFPPRVASDIKLEGDKLYVGVASPGTSGLEIFDVRLPERPLRLGGLATESPVRGLDVGGAIALLANDVAGLAVVDVTHPETPFLLRQVTTGSTVPGAGLATSVRIEGPWAYVSTVDSTVAAGNVQVFDASSPALPLLETVPLDADALALDLGPERLFALTSNVVGTQGSGLYLSIYDRQGDRKGRVTVDAANRPYETLVRSRLVVRANRAYVTVGRRLYVYDLSNLADIKLVQNSDLGSELAGLGWAAGTLFVSTSGQNTVQAVPPNELLPVGMVPASGSDARPDTHVRVDFTLPVLESSLTSQTATVSVVRAGQDFTAEGTWRVEYAVRGSSVVFTPSAQFEPGDVVTVTLNGLESFDLRPQASAFVGTFRVVAADALQPVIAKLEPSAGPSDQTTAATLTGSGFRPGTTVRVGGQLAGADVAVGGTSIAVSIPPSVLIPGGRAAGPAAVEVIDPSGLSARRLGGFVYRDPLLLSALAPNRSPQQGGTRVRLQGRGFAPGMKATFGGTDSFDVRVLSSQFAEATAPARAGGLVDVSVSLGASSSTLPGSFLYGAGAIARLATAPVRDVLVDSGVAYAALGATVDVHGVNGGPPLSANRRTGKGGWWWPTSASRRTSPSSAHSSSRAKVAATGC</sequence>
<dbReference type="PATRIC" id="fig|1297742.4.peg.3149"/>
<feature type="domain" description="BIG2" evidence="5">
    <location>
        <begin position="257"/>
        <end position="343"/>
    </location>
</feature>
<dbReference type="Pfam" id="PF08309">
    <property type="entry name" value="LVIVD"/>
    <property type="match status" value="7"/>
</dbReference>
<evidence type="ECO:0000256" key="1">
    <source>
        <dbReference type="ARBA" id="ARBA00022729"/>
    </source>
</evidence>
<dbReference type="Pfam" id="PF13205">
    <property type="entry name" value="Big_5"/>
    <property type="match status" value="2"/>
</dbReference>
<feature type="compositionally biased region" description="Low complexity" evidence="2">
    <location>
        <begin position="6093"/>
        <end position="6111"/>
    </location>
</feature>
<dbReference type="EMBL" id="CP012109">
    <property type="protein sequence ID" value="AKQ66210.1"/>
    <property type="molecule type" value="Genomic_DNA"/>
</dbReference>
<feature type="domain" description="IPT/TIG" evidence="4">
    <location>
        <begin position="5293"/>
        <end position="5376"/>
    </location>
</feature>
<proteinExistence type="predicted"/>
<dbReference type="eggNOG" id="COG4257">
    <property type="taxonomic scope" value="Bacteria"/>
</dbReference>
<evidence type="ECO:0000259" key="4">
    <source>
        <dbReference type="SMART" id="SM00429"/>
    </source>
</evidence>
<dbReference type="SMART" id="SM00635">
    <property type="entry name" value="BID_2"/>
    <property type="match status" value="2"/>
</dbReference>
<evidence type="ECO:0000313" key="7">
    <source>
        <dbReference type="Proteomes" id="UP000009026"/>
    </source>
</evidence>
<evidence type="ECO:0000256" key="2">
    <source>
        <dbReference type="SAM" id="MobiDB-lite"/>
    </source>
</evidence>
<dbReference type="InterPro" id="IPR013211">
    <property type="entry name" value="LVIVD"/>
</dbReference>
<feature type="signal peptide" evidence="3">
    <location>
        <begin position="1"/>
        <end position="27"/>
    </location>
</feature>
<dbReference type="Pfam" id="PF01833">
    <property type="entry name" value="TIG"/>
    <property type="match status" value="8"/>
</dbReference>
<reference evidence="6 7" key="1">
    <citation type="journal article" date="2016" name="PLoS ONE">
        <title>Complete Genome Sequence and Comparative Genomics of a Novel Myxobacterium Myxococcus hansupus.</title>
        <authorList>
            <person name="Sharma G."/>
            <person name="Narwani T."/>
            <person name="Subramanian S."/>
        </authorList>
    </citation>
    <scope>NUCLEOTIDE SEQUENCE [LARGE SCALE GENOMIC DNA]</scope>
    <source>
        <strain evidence="7">mixupus</strain>
    </source>
</reference>
<dbReference type="SUPFAM" id="SSF81296">
    <property type="entry name" value="E set domains"/>
    <property type="match status" value="9"/>
</dbReference>
<dbReference type="InterPro" id="IPR014756">
    <property type="entry name" value="Ig_E-set"/>
</dbReference>
<dbReference type="CDD" id="cd00102">
    <property type="entry name" value="IPT"/>
    <property type="match status" value="6"/>
</dbReference>
<evidence type="ECO:0000313" key="6">
    <source>
        <dbReference type="EMBL" id="AKQ66210.1"/>
    </source>
</evidence>
<dbReference type="SUPFAM" id="SSF49373">
    <property type="entry name" value="Invasin/intimin cell-adhesion fragments"/>
    <property type="match status" value="2"/>
</dbReference>
<dbReference type="STRING" id="1297742.A176_003122"/>
<keyword evidence="1 3" id="KW-0732">Signal</keyword>
<dbReference type="SUPFAM" id="SSF48726">
    <property type="entry name" value="Immunoglobulin"/>
    <property type="match status" value="1"/>
</dbReference>
<feature type="domain" description="IPT/TIG" evidence="4">
    <location>
        <begin position="3297"/>
        <end position="3381"/>
    </location>
</feature>
<feature type="domain" description="IPT/TIG" evidence="4">
    <location>
        <begin position="5956"/>
        <end position="6038"/>
    </location>
</feature>
<dbReference type="InterPro" id="IPR013783">
    <property type="entry name" value="Ig-like_fold"/>
</dbReference>
<dbReference type="InterPro" id="IPR003343">
    <property type="entry name" value="Big_2"/>
</dbReference>
<dbReference type="Pfam" id="PF02368">
    <property type="entry name" value="Big_2"/>
    <property type="match status" value="1"/>
</dbReference>
<dbReference type="RefSeq" id="WP_049872307.1">
    <property type="nucleotide sequence ID" value="NZ_CP012109.1"/>
</dbReference>
<dbReference type="SMART" id="SM00429">
    <property type="entry name" value="IPT"/>
    <property type="match status" value="8"/>
</dbReference>
<dbReference type="eggNOG" id="COG3210">
    <property type="taxonomic scope" value="Bacteria"/>
</dbReference>
<dbReference type="InterPro" id="IPR014755">
    <property type="entry name" value="Cu-Rt/internalin_Ig-like"/>
</dbReference>
<dbReference type="InterPro" id="IPR032812">
    <property type="entry name" value="SbsA_Ig"/>
</dbReference>
<dbReference type="PANTHER" id="PTHR46769">
    <property type="entry name" value="POLYCYSTIC KIDNEY AND HEPATIC DISEASE 1 (AUTOSOMAL RECESSIVE)-LIKE 1"/>
    <property type="match status" value="1"/>
</dbReference>
<dbReference type="Gene3D" id="2.60.40.1080">
    <property type="match status" value="2"/>
</dbReference>
<dbReference type="Pfam" id="PF17957">
    <property type="entry name" value="Big_7"/>
    <property type="match status" value="9"/>
</dbReference>
<name>A0A0H4WXZ2_9BACT</name>
<feature type="domain" description="IPT/TIG" evidence="4">
    <location>
        <begin position="3950"/>
        <end position="4034"/>
    </location>
</feature>
<feature type="domain" description="IPT/TIG" evidence="4">
    <location>
        <begin position="4572"/>
        <end position="4655"/>
    </location>
</feature>
<dbReference type="CDD" id="cd00603">
    <property type="entry name" value="IPT_PCSR"/>
    <property type="match status" value="1"/>
</dbReference>
<dbReference type="Proteomes" id="UP000009026">
    <property type="component" value="Chromosome"/>
</dbReference>
<feature type="chain" id="PRO_5005213091" evidence="3">
    <location>
        <begin position="28"/>
        <end position="6118"/>
    </location>
</feature>
<gene>
    <name evidence="6" type="ORF">A176_003122</name>
</gene>
<dbReference type="eggNOG" id="COG5276">
    <property type="taxonomic scope" value="Bacteria"/>
</dbReference>
<evidence type="ECO:0000256" key="3">
    <source>
        <dbReference type="SAM" id="SignalP"/>
    </source>
</evidence>
<feature type="domain" description="IPT/TIG" evidence="4">
    <location>
        <begin position="5864"/>
        <end position="5954"/>
    </location>
</feature>
<keyword evidence="7" id="KW-1185">Reference proteome</keyword>
<evidence type="ECO:0000259" key="5">
    <source>
        <dbReference type="SMART" id="SM00635"/>
    </source>
</evidence>
<dbReference type="InterPro" id="IPR002909">
    <property type="entry name" value="IPT_dom"/>
</dbReference>